<dbReference type="Gene3D" id="1.20.58.220">
    <property type="entry name" value="Phosphate transport system protein phou homolog 2, domain 2"/>
    <property type="match status" value="2"/>
</dbReference>
<feature type="domain" description="PhoU" evidence="8">
    <location>
        <begin position="14"/>
        <end position="101"/>
    </location>
</feature>
<evidence type="ECO:0000256" key="7">
    <source>
        <dbReference type="PIRNR" id="PIRNR003107"/>
    </source>
</evidence>
<dbReference type="PIRSF" id="PIRSF003107">
    <property type="entry name" value="PhoU"/>
    <property type="match status" value="1"/>
</dbReference>
<keyword evidence="4 7" id="KW-0813">Transport</keyword>
<dbReference type="InterPro" id="IPR026022">
    <property type="entry name" value="PhoU_dom"/>
</dbReference>
<dbReference type="GO" id="GO:0006817">
    <property type="term" value="P:phosphate ion transport"/>
    <property type="evidence" value="ECO:0007669"/>
    <property type="project" value="UniProtKB-KW"/>
</dbReference>
<evidence type="ECO:0000256" key="5">
    <source>
        <dbReference type="ARBA" id="ARBA00022490"/>
    </source>
</evidence>
<protein>
    <recommendedName>
        <fullName evidence="7">Phosphate-specific transport system accessory protein PhoU</fullName>
    </recommendedName>
</protein>
<evidence type="ECO:0000259" key="8">
    <source>
        <dbReference type="Pfam" id="PF01895"/>
    </source>
</evidence>
<keyword evidence="5 7" id="KW-0963">Cytoplasm</keyword>
<comment type="subcellular location">
    <subcellularLocation>
        <location evidence="1 7">Cytoplasm</location>
    </subcellularLocation>
</comment>
<dbReference type="Proteomes" id="UP000886070">
    <property type="component" value="Unassembled WGS sequence"/>
</dbReference>
<sequence>MLEEKLTELKKSLIEYANLVEHMIKESIEGLLQKEKYMLQDVIENEEPKANAMEMHLDELCTSIIARYEPRAKDLRTVLMVLKMNNDLERIGDHAVNIAESSLFLIERPQVKPLIDIPNMAKIVMQMLKNSINSFVNEDAKLAKSVCERDDIVDGLRDQILRELITFMTSDPSTIERSLHLIRISSNLERIADLSTNICEDVIFMVAGRVIKHHAEE</sequence>
<dbReference type="GO" id="GO:0005737">
    <property type="term" value="C:cytoplasm"/>
    <property type="evidence" value="ECO:0007669"/>
    <property type="project" value="UniProtKB-SubCell"/>
</dbReference>
<proteinExistence type="inferred from homology"/>
<dbReference type="GO" id="GO:0030643">
    <property type="term" value="P:intracellular phosphate ion homeostasis"/>
    <property type="evidence" value="ECO:0007669"/>
    <property type="project" value="InterPro"/>
</dbReference>
<dbReference type="InterPro" id="IPR028366">
    <property type="entry name" value="PhoU"/>
</dbReference>
<dbReference type="PANTHER" id="PTHR42930:SF3">
    <property type="entry name" value="PHOSPHATE-SPECIFIC TRANSPORT SYSTEM ACCESSORY PROTEIN PHOU"/>
    <property type="match status" value="1"/>
</dbReference>
<evidence type="ECO:0000256" key="3">
    <source>
        <dbReference type="ARBA" id="ARBA00011738"/>
    </source>
</evidence>
<comment type="subunit">
    <text evidence="3 7">Homodimer.</text>
</comment>
<evidence type="ECO:0000313" key="9">
    <source>
        <dbReference type="EMBL" id="HHF98840.1"/>
    </source>
</evidence>
<name>A0A7V5HZL6_UNCAE</name>
<keyword evidence="6 7" id="KW-0592">Phosphate transport</keyword>
<comment type="function">
    <text evidence="7">Plays a role in the regulation of phosphate uptake.</text>
</comment>
<evidence type="ECO:0000256" key="2">
    <source>
        <dbReference type="ARBA" id="ARBA00008107"/>
    </source>
</evidence>
<comment type="similarity">
    <text evidence="2 7">Belongs to the PhoU family.</text>
</comment>
<evidence type="ECO:0000256" key="1">
    <source>
        <dbReference type="ARBA" id="ARBA00004496"/>
    </source>
</evidence>
<dbReference type="EMBL" id="DRTT01000141">
    <property type="protein sequence ID" value="HHF98840.1"/>
    <property type="molecule type" value="Genomic_DNA"/>
</dbReference>
<accession>A0A7V5HZL6</accession>
<gene>
    <name evidence="9" type="primary">phoU</name>
    <name evidence="9" type="ORF">ENL39_05070</name>
</gene>
<dbReference type="SUPFAM" id="SSF109755">
    <property type="entry name" value="PhoU-like"/>
    <property type="match status" value="1"/>
</dbReference>
<comment type="caution">
    <text evidence="9">The sequence shown here is derived from an EMBL/GenBank/DDBJ whole genome shotgun (WGS) entry which is preliminary data.</text>
</comment>
<dbReference type="GO" id="GO:0045936">
    <property type="term" value="P:negative regulation of phosphate metabolic process"/>
    <property type="evidence" value="ECO:0007669"/>
    <property type="project" value="InterPro"/>
</dbReference>
<evidence type="ECO:0000256" key="4">
    <source>
        <dbReference type="ARBA" id="ARBA00022448"/>
    </source>
</evidence>
<dbReference type="InterPro" id="IPR038078">
    <property type="entry name" value="PhoU-like_sf"/>
</dbReference>
<feature type="domain" description="PhoU" evidence="8">
    <location>
        <begin position="118"/>
        <end position="202"/>
    </location>
</feature>
<evidence type="ECO:0000256" key="6">
    <source>
        <dbReference type="ARBA" id="ARBA00022592"/>
    </source>
</evidence>
<dbReference type="AlphaFoldDB" id="A0A7V5HZL6"/>
<organism evidence="9">
    <name type="scientific">Aerophobetes bacterium</name>
    <dbReference type="NCBI Taxonomy" id="2030807"/>
    <lineage>
        <taxon>Bacteria</taxon>
        <taxon>Candidatus Aerophobota</taxon>
    </lineage>
</organism>
<dbReference type="PANTHER" id="PTHR42930">
    <property type="entry name" value="PHOSPHATE-SPECIFIC TRANSPORT SYSTEM ACCESSORY PROTEIN PHOU"/>
    <property type="match status" value="1"/>
</dbReference>
<dbReference type="FunFam" id="1.20.58.220:FF:000004">
    <property type="entry name" value="Phosphate-specific transport system accessory protein PhoU"/>
    <property type="match status" value="1"/>
</dbReference>
<dbReference type="NCBIfam" id="TIGR02135">
    <property type="entry name" value="phoU_full"/>
    <property type="match status" value="1"/>
</dbReference>
<reference evidence="9" key="1">
    <citation type="journal article" date="2020" name="mSystems">
        <title>Genome- and Community-Level Interaction Insights into Carbon Utilization and Element Cycling Functions of Hydrothermarchaeota in Hydrothermal Sediment.</title>
        <authorList>
            <person name="Zhou Z."/>
            <person name="Liu Y."/>
            <person name="Xu W."/>
            <person name="Pan J."/>
            <person name="Luo Z.H."/>
            <person name="Li M."/>
        </authorList>
    </citation>
    <scope>NUCLEOTIDE SEQUENCE [LARGE SCALE GENOMIC DNA]</scope>
    <source>
        <strain evidence="9">HyVt-92</strain>
    </source>
</reference>
<dbReference type="Pfam" id="PF01895">
    <property type="entry name" value="PhoU"/>
    <property type="match status" value="2"/>
</dbReference>